<sequence length="328" mass="36241">MEVFEVLQYFLGTAKEVFLCPFPAAWGREAVVVNCFSPGETVVCLVSGERGEHWARVAEGFGLSVIRLGGYGGKPPQAEDLYLLFEAERASSIKGVFVTHLEREEPFAVDLEALGRVCRSFDVLYALDVSESFGVFPLSLDESAVDVAVAESPLLSRNRSLLVVGEKAWRARSSARCPRFALDFAELQRLSTGQELSSSCFEFLLNLRSVGRETVWERRKFLASLFRRGAEALGFQVVHGMAAFPSVTCLRLPEGIVEDEVLLAFEREGIWSGKVAKKDRTIWVRHGDTLKVAEILGLLFVLGEVLRGKGQKVDISTILAGMEVDWSG</sequence>
<dbReference type="Gene3D" id="3.40.640.10">
    <property type="entry name" value="Type I PLP-dependent aspartate aminotransferase-like (Major domain)"/>
    <property type="match status" value="1"/>
</dbReference>
<protein>
    <submittedName>
        <fullName evidence="3">Alanine--glyoxylate aminotransferase family protein</fullName>
    </submittedName>
</protein>
<dbReference type="AlphaFoldDB" id="A0A7V3YFX8"/>
<dbReference type="InterPro" id="IPR015422">
    <property type="entry name" value="PyrdxlP-dep_Trfase_small"/>
</dbReference>
<dbReference type="InterPro" id="IPR015421">
    <property type="entry name" value="PyrdxlP-dep_Trfase_major"/>
</dbReference>
<gene>
    <name evidence="3" type="ORF">ENV30_03210</name>
</gene>
<accession>A0A7V3YFX8</accession>
<proteinExistence type="predicted"/>
<dbReference type="PANTHER" id="PTHR21152:SF40">
    <property type="entry name" value="ALANINE--GLYOXYLATE AMINOTRANSFERASE"/>
    <property type="match status" value="1"/>
</dbReference>
<dbReference type="GO" id="GO:0008453">
    <property type="term" value="F:alanine-glyoxylate transaminase activity"/>
    <property type="evidence" value="ECO:0007669"/>
    <property type="project" value="TreeGrafter"/>
</dbReference>
<comment type="cofactor">
    <cofactor evidence="1">
        <name>pyridoxal 5'-phosphate</name>
        <dbReference type="ChEBI" id="CHEBI:597326"/>
    </cofactor>
</comment>
<dbReference type="SUPFAM" id="SSF53383">
    <property type="entry name" value="PLP-dependent transferases"/>
    <property type="match status" value="1"/>
</dbReference>
<evidence type="ECO:0000256" key="1">
    <source>
        <dbReference type="ARBA" id="ARBA00001933"/>
    </source>
</evidence>
<comment type="caution">
    <text evidence="3">The sequence shown here is derived from an EMBL/GenBank/DDBJ whole genome shotgun (WGS) entry which is preliminary data.</text>
</comment>
<dbReference type="GO" id="GO:0004760">
    <property type="term" value="F:L-serine-pyruvate transaminase activity"/>
    <property type="evidence" value="ECO:0007669"/>
    <property type="project" value="TreeGrafter"/>
</dbReference>
<name>A0A7V3YFX8_9BACT</name>
<keyword evidence="2" id="KW-0663">Pyridoxal phosphate</keyword>
<dbReference type="EMBL" id="DTFV01000046">
    <property type="protein sequence ID" value="HGI30307.1"/>
    <property type="molecule type" value="Genomic_DNA"/>
</dbReference>
<dbReference type="InterPro" id="IPR015424">
    <property type="entry name" value="PyrdxlP-dep_Trfase"/>
</dbReference>
<keyword evidence="3" id="KW-0808">Transferase</keyword>
<evidence type="ECO:0000256" key="2">
    <source>
        <dbReference type="ARBA" id="ARBA00022898"/>
    </source>
</evidence>
<keyword evidence="3" id="KW-0032">Aminotransferase</keyword>
<evidence type="ECO:0000313" key="3">
    <source>
        <dbReference type="EMBL" id="HGI30307.1"/>
    </source>
</evidence>
<dbReference type="GO" id="GO:0019265">
    <property type="term" value="P:glycine biosynthetic process, by transamination of glyoxylate"/>
    <property type="evidence" value="ECO:0007669"/>
    <property type="project" value="TreeGrafter"/>
</dbReference>
<dbReference type="Gene3D" id="3.90.1150.10">
    <property type="entry name" value="Aspartate Aminotransferase, domain 1"/>
    <property type="match status" value="1"/>
</dbReference>
<dbReference type="PANTHER" id="PTHR21152">
    <property type="entry name" value="AMINOTRANSFERASE CLASS V"/>
    <property type="match status" value="1"/>
</dbReference>
<reference evidence="3" key="1">
    <citation type="journal article" date="2020" name="mSystems">
        <title>Genome- and Community-Level Interaction Insights into Carbon Utilization and Element Cycling Functions of Hydrothermarchaeota in Hydrothermal Sediment.</title>
        <authorList>
            <person name="Zhou Z."/>
            <person name="Liu Y."/>
            <person name="Xu W."/>
            <person name="Pan J."/>
            <person name="Luo Z.H."/>
            <person name="Li M."/>
        </authorList>
    </citation>
    <scope>NUCLEOTIDE SEQUENCE [LARGE SCALE GENOMIC DNA]</scope>
    <source>
        <strain evidence="3">SpSt-747</strain>
    </source>
</reference>
<organism evidence="3">
    <name type="scientific">Candidatus Caldatribacterium californiense</name>
    <dbReference type="NCBI Taxonomy" id="1454726"/>
    <lineage>
        <taxon>Bacteria</taxon>
        <taxon>Pseudomonadati</taxon>
        <taxon>Atribacterota</taxon>
        <taxon>Atribacteria</taxon>
        <taxon>Atribacterales</taxon>
        <taxon>Candidatus Caldatribacteriaceae</taxon>
        <taxon>Candidatus Caldatribacterium</taxon>
    </lineage>
</organism>